<organism evidence="4 5">
    <name type="scientific">Mycolicibacterium rutilum</name>
    <name type="common">Mycobacterium rutilum</name>
    <dbReference type="NCBI Taxonomy" id="370526"/>
    <lineage>
        <taxon>Bacteria</taxon>
        <taxon>Bacillati</taxon>
        <taxon>Actinomycetota</taxon>
        <taxon>Actinomycetes</taxon>
        <taxon>Mycobacteriales</taxon>
        <taxon>Mycobacteriaceae</taxon>
        <taxon>Mycolicibacterium</taxon>
    </lineage>
</organism>
<keyword evidence="5" id="KW-1185">Reference proteome</keyword>
<dbReference type="Pfam" id="PF00440">
    <property type="entry name" value="TetR_N"/>
    <property type="match status" value="1"/>
</dbReference>
<evidence type="ECO:0000259" key="3">
    <source>
        <dbReference type="PROSITE" id="PS50977"/>
    </source>
</evidence>
<dbReference type="InterPro" id="IPR041674">
    <property type="entry name" value="TetR_C_22"/>
</dbReference>
<dbReference type="OrthoDB" id="5242390at2"/>
<dbReference type="AlphaFoldDB" id="A0A1H6KGP6"/>
<dbReference type="PROSITE" id="PS50977">
    <property type="entry name" value="HTH_TETR_2"/>
    <property type="match status" value="1"/>
</dbReference>
<dbReference type="Pfam" id="PF17928">
    <property type="entry name" value="TetR_C_22"/>
    <property type="match status" value="1"/>
</dbReference>
<keyword evidence="1 2" id="KW-0238">DNA-binding</keyword>
<feature type="DNA-binding region" description="H-T-H motif" evidence="2">
    <location>
        <begin position="73"/>
        <end position="92"/>
    </location>
</feature>
<evidence type="ECO:0000313" key="4">
    <source>
        <dbReference type="EMBL" id="SEH74346.1"/>
    </source>
</evidence>
<dbReference type="SUPFAM" id="SSF46689">
    <property type="entry name" value="Homeodomain-like"/>
    <property type="match status" value="1"/>
</dbReference>
<dbReference type="PANTHER" id="PTHR30055">
    <property type="entry name" value="HTH-TYPE TRANSCRIPTIONAL REGULATOR RUTR"/>
    <property type="match status" value="1"/>
</dbReference>
<evidence type="ECO:0000256" key="2">
    <source>
        <dbReference type="PROSITE-ProRule" id="PRU00335"/>
    </source>
</evidence>
<dbReference type="Proteomes" id="UP000182915">
    <property type="component" value="Chromosome I"/>
</dbReference>
<sequence>MTVKLNHFQISDPVLAGKSDVTLVTSLSQLMVPVMDQVGARRSAAQSRSQDKMARVLHATAAILDESGAEAVTTTTVAARAEVSIGWLYNFFDDRQALLEEIVASGLMQLDHRLEEVGFSLAGPDWRSTVRAGIQTIIEFFDASPGFRSLWFSADFSGRMLQANRMHDDALAAYLATSVTATRPDAPAVPLDVVAQIFIGMLDKGLDLAYRNDSAGDNVILAEMTRASIDYLGCFLP</sequence>
<dbReference type="Gene3D" id="1.10.357.10">
    <property type="entry name" value="Tetracycline Repressor, domain 2"/>
    <property type="match status" value="1"/>
</dbReference>
<dbReference type="InterPro" id="IPR009057">
    <property type="entry name" value="Homeodomain-like_sf"/>
</dbReference>
<evidence type="ECO:0000313" key="5">
    <source>
        <dbReference type="Proteomes" id="UP000182915"/>
    </source>
</evidence>
<name>A0A1H6KGP6_MYCRU</name>
<dbReference type="PANTHER" id="PTHR30055:SF226">
    <property type="entry name" value="HTH-TYPE TRANSCRIPTIONAL REGULATOR PKSA"/>
    <property type="match status" value="1"/>
</dbReference>
<proteinExistence type="predicted"/>
<dbReference type="STRING" id="370526.SAMN04489835_3549"/>
<protein>
    <submittedName>
        <fullName evidence="4">DNA-binding transcriptional regulator, AcrR family</fullName>
    </submittedName>
</protein>
<feature type="domain" description="HTH tetR-type" evidence="3">
    <location>
        <begin position="50"/>
        <end position="110"/>
    </location>
</feature>
<dbReference type="RefSeq" id="WP_157897727.1">
    <property type="nucleotide sequence ID" value="NZ_LT629971.1"/>
</dbReference>
<dbReference type="GO" id="GO:0000976">
    <property type="term" value="F:transcription cis-regulatory region binding"/>
    <property type="evidence" value="ECO:0007669"/>
    <property type="project" value="TreeGrafter"/>
</dbReference>
<accession>A0A1H6KGP6</accession>
<dbReference type="EMBL" id="LT629971">
    <property type="protein sequence ID" value="SEH74346.1"/>
    <property type="molecule type" value="Genomic_DNA"/>
</dbReference>
<dbReference type="InterPro" id="IPR050109">
    <property type="entry name" value="HTH-type_TetR-like_transc_reg"/>
</dbReference>
<reference evidence="5" key="1">
    <citation type="submission" date="2016-10" db="EMBL/GenBank/DDBJ databases">
        <authorList>
            <person name="Varghese N."/>
            <person name="Submissions S."/>
        </authorList>
    </citation>
    <scope>NUCLEOTIDE SEQUENCE [LARGE SCALE GENOMIC DNA]</scope>
    <source>
        <strain evidence="5">DSM 45405</strain>
    </source>
</reference>
<evidence type="ECO:0000256" key="1">
    <source>
        <dbReference type="ARBA" id="ARBA00023125"/>
    </source>
</evidence>
<dbReference type="InterPro" id="IPR001647">
    <property type="entry name" value="HTH_TetR"/>
</dbReference>
<dbReference type="GO" id="GO:0003700">
    <property type="term" value="F:DNA-binding transcription factor activity"/>
    <property type="evidence" value="ECO:0007669"/>
    <property type="project" value="TreeGrafter"/>
</dbReference>
<gene>
    <name evidence="4" type="ORF">SAMN04489835_3549</name>
</gene>